<dbReference type="EMBL" id="FOSF01000064">
    <property type="protein sequence ID" value="SFK38211.1"/>
    <property type="molecule type" value="Genomic_DNA"/>
</dbReference>
<accession>A0A662ZFD7</accession>
<gene>
    <name evidence="2" type="ORF">SAMN04487865_10643</name>
</gene>
<dbReference type="SMART" id="SM00530">
    <property type="entry name" value="HTH_XRE"/>
    <property type="match status" value="1"/>
</dbReference>
<evidence type="ECO:0000259" key="1">
    <source>
        <dbReference type="PROSITE" id="PS50943"/>
    </source>
</evidence>
<dbReference type="GO" id="GO:0003677">
    <property type="term" value="F:DNA binding"/>
    <property type="evidence" value="ECO:0007669"/>
    <property type="project" value="UniProtKB-KW"/>
</dbReference>
<keyword evidence="3" id="KW-1185">Reference proteome</keyword>
<dbReference type="SUPFAM" id="SSF47413">
    <property type="entry name" value="lambda repressor-like DNA-binding domains"/>
    <property type="match status" value="1"/>
</dbReference>
<dbReference type="InterPro" id="IPR001387">
    <property type="entry name" value="Cro/C1-type_HTH"/>
</dbReference>
<proteinExistence type="predicted"/>
<dbReference type="InterPro" id="IPR010982">
    <property type="entry name" value="Lambda_DNA-bd_dom_sf"/>
</dbReference>
<sequence>MTIHAYDEIYLSGAQNVLGHAVDFAVMSLNISYDDFGKAFAVSSVSKQFAIGNPRYVAGMNGCELAREVLAQVNFSYEDVEDAMYLDKSPEYWSGWALAFYQWYSSRSFMEILKTVPLSEIIRMYPVYHEMDITKFSDRLDEIFKEKYPFTRLRYKRDNINMSQKRLAEYSGVALRQIQLFEQRQRSINKASAVTLLKLSRALSCSMEELIEYQDID</sequence>
<evidence type="ECO:0000313" key="2">
    <source>
        <dbReference type="EMBL" id="SFK38211.1"/>
    </source>
</evidence>
<dbReference type="RefSeq" id="WP_074841520.1">
    <property type="nucleotide sequence ID" value="NZ_CP047056.1"/>
</dbReference>
<evidence type="ECO:0000313" key="3">
    <source>
        <dbReference type="Proteomes" id="UP000243374"/>
    </source>
</evidence>
<dbReference type="Gene3D" id="1.10.260.40">
    <property type="entry name" value="lambda repressor-like DNA-binding domains"/>
    <property type="match status" value="1"/>
</dbReference>
<dbReference type="OrthoDB" id="7428772at2"/>
<dbReference type="Pfam" id="PF01381">
    <property type="entry name" value="HTH_3"/>
    <property type="match status" value="1"/>
</dbReference>
<name>A0A662ZFD7_9GAMM</name>
<dbReference type="PROSITE" id="PS50943">
    <property type="entry name" value="HTH_CROC1"/>
    <property type="match status" value="1"/>
</dbReference>
<reference evidence="2 3" key="1">
    <citation type="submission" date="2016-10" db="EMBL/GenBank/DDBJ databases">
        <authorList>
            <person name="Varghese N."/>
            <person name="Submissions S."/>
        </authorList>
    </citation>
    <scope>NUCLEOTIDE SEQUENCE [LARGE SCALE GENOMIC DNA]</scope>
    <source>
        <strain evidence="2 3">22B</strain>
    </source>
</reference>
<dbReference type="CDD" id="cd00093">
    <property type="entry name" value="HTH_XRE"/>
    <property type="match status" value="1"/>
</dbReference>
<organism evidence="2 3">
    <name type="scientific">Succinivibrio dextrinosolvens</name>
    <dbReference type="NCBI Taxonomy" id="83771"/>
    <lineage>
        <taxon>Bacteria</taxon>
        <taxon>Pseudomonadati</taxon>
        <taxon>Pseudomonadota</taxon>
        <taxon>Gammaproteobacteria</taxon>
        <taxon>Aeromonadales</taxon>
        <taxon>Succinivibrionaceae</taxon>
        <taxon>Succinivibrio</taxon>
    </lineage>
</organism>
<protein>
    <submittedName>
        <fullName evidence="2">DNA-binding transcriptional regulator, XRE family</fullName>
    </submittedName>
</protein>
<feature type="domain" description="HTH cro/C1-type" evidence="1">
    <location>
        <begin position="153"/>
        <end position="210"/>
    </location>
</feature>
<dbReference type="Proteomes" id="UP000243374">
    <property type="component" value="Unassembled WGS sequence"/>
</dbReference>
<dbReference type="AlphaFoldDB" id="A0A662ZFD7"/>
<keyword evidence="2" id="KW-0238">DNA-binding</keyword>